<dbReference type="SUPFAM" id="SSF81296">
    <property type="entry name" value="E set domains"/>
    <property type="match status" value="1"/>
</dbReference>
<dbReference type="GO" id="GO:0005737">
    <property type="term" value="C:cytoplasm"/>
    <property type="evidence" value="ECO:0007669"/>
    <property type="project" value="TreeGrafter"/>
</dbReference>
<dbReference type="EMBL" id="CAXITT010001093">
    <property type="protein sequence ID" value="CAL1547883.1"/>
    <property type="molecule type" value="Genomic_DNA"/>
</dbReference>
<dbReference type="PANTHER" id="PTHR11188">
    <property type="entry name" value="ARRESTIN DOMAIN CONTAINING PROTEIN"/>
    <property type="match status" value="1"/>
</dbReference>
<dbReference type="InterPro" id="IPR014756">
    <property type="entry name" value="Ig_E-set"/>
</dbReference>
<keyword evidence="5" id="KW-1185">Reference proteome</keyword>
<dbReference type="PANTHER" id="PTHR11188:SF17">
    <property type="entry name" value="FI21816P1"/>
    <property type="match status" value="1"/>
</dbReference>
<evidence type="ECO:0000313" key="4">
    <source>
        <dbReference type="EMBL" id="CAL1547883.1"/>
    </source>
</evidence>
<comment type="similarity">
    <text evidence="1">Belongs to the arrestin family.</text>
</comment>
<feature type="region of interest" description="Disordered" evidence="2">
    <location>
        <begin position="51"/>
        <end position="72"/>
    </location>
</feature>
<organism evidence="4 5">
    <name type="scientific">Lymnaea stagnalis</name>
    <name type="common">Great pond snail</name>
    <name type="synonym">Helix stagnalis</name>
    <dbReference type="NCBI Taxonomy" id="6523"/>
    <lineage>
        <taxon>Eukaryota</taxon>
        <taxon>Metazoa</taxon>
        <taxon>Spiralia</taxon>
        <taxon>Lophotrochozoa</taxon>
        <taxon>Mollusca</taxon>
        <taxon>Gastropoda</taxon>
        <taxon>Heterobranchia</taxon>
        <taxon>Euthyneura</taxon>
        <taxon>Panpulmonata</taxon>
        <taxon>Hygrophila</taxon>
        <taxon>Lymnaeoidea</taxon>
        <taxon>Lymnaeidae</taxon>
        <taxon>Lymnaea</taxon>
    </lineage>
</organism>
<accession>A0AAV2IP35</accession>
<dbReference type="GO" id="GO:0015031">
    <property type="term" value="P:protein transport"/>
    <property type="evidence" value="ECO:0007669"/>
    <property type="project" value="TreeGrafter"/>
</dbReference>
<dbReference type="InterPro" id="IPR011021">
    <property type="entry name" value="Arrestin-like_N"/>
</dbReference>
<feature type="region of interest" description="Disordered" evidence="2">
    <location>
        <begin position="1"/>
        <end position="39"/>
    </location>
</feature>
<protein>
    <recommendedName>
        <fullName evidence="3">Arrestin C-terminal-like domain-containing protein</fullName>
    </recommendedName>
</protein>
<evidence type="ECO:0000259" key="3">
    <source>
        <dbReference type="SMART" id="SM01017"/>
    </source>
</evidence>
<dbReference type="InterPro" id="IPR011022">
    <property type="entry name" value="Arrestin_C-like"/>
</dbReference>
<name>A0AAV2IP35_LYMST</name>
<dbReference type="Pfam" id="PF00339">
    <property type="entry name" value="Arrestin_N"/>
    <property type="match status" value="1"/>
</dbReference>
<comment type="caution">
    <text evidence="4">The sequence shown here is derived from an EMBL/GenBank/DDBJ whole genome shotgun (WGS) entry which is preliminary data.</text>
</comment>
<evidence type="ECO:0000256" key="2">
    <source>
        <dbReference type="SAM" id="MobiDB-lite"/>
    </source>
</evidence>
<reference evidence="4 5" key="1">
    <citation type="submission" date="2024-04" db="EMBL/GenBank/DDBJ databases">
        <authorList>
            <consortium name="Genoscope - CEA"/>
            <person name="William W."/>
        </authorList>
    </citation>
    <scope>NUCLEOTIDE SEQUENCE [LARGE SCALE GENOMIC DNA]</scope>
</reference>
<dbReference type="InterPro" id="IPR050357">
    <property type="entry name" value="Arrestin_domain-protein"/>
</dbReference>
<sequence length="561" mass="62429">MDQYYTADLPSPKAHPGFRELQDRKFSDTSPDPYENSLSLLEGYPSTKFSGIDNPAFRNSTPEPTSPLPTSNERSLYANHLIFDTSRSSSSREAPARIAYSGNKRMQKYATTRQVPVYFEPWGGLGNRSFYRSQSLGPNTVPISQIRTYMGSSVGSHVPNGGAGGAFVPSDEDAGITFFDLVTDKVSSYQYRPGEEVSGTINIVARKGLAIRFVELVVSGKGHVVIRKTPDALPQTIRETYLRKQKYVIGSGDYRLTSFLTPGHYASKFKIQLPKDLPSTLKYKDLRNGFSFDVAYVITARICDDLHPVKGFTSQSRVRVLRSKQIHFNVQRSFDLASISESRIPLSHTEQVYLSCAHEEPAVVSVNLERAVYLAGDDIRLQLHVSLPSSQRLKEIKCVLHGQVTLEPRQEPVVMTMAHVVSKDEHESPKAAYDVIIPTQTDLLTSYHLGGSQIKVAYYLTMKVKFTPAGGKMIFKVPVVLGPCAEPIYAEKTSSRKMIPIFTGASRFPHFSQREPPKNHFLQARSLSAPPMTPTRKVVTTYNNGVFSRCFLCCCPGFGKS</sequence>
<dbReference type="SMART" id="SM01017">
    <property type="entry name" value="Arrestin_C"/>
    <property type="match status" value="1"/>
</dbReference>
<evidence type="ECO:0000313" key="5">
    <source>
        <dbReference type="Proteomes" id="UP001497497"/>
    </source>
</evidence>
<dbReference type="InterPro" id="IPR014752">
    <property type="entry name" value="Arrestin-like_C"/>
</dbReference>
<dbReference type="Gene3D" id="2.60.40.640">
    <property type="match status" value="2"/>
</dbReference>
<feature type="compositionally biased region" description="Basic and acidic residues" evidence="2">
    <location>
        <begin position="17"/>
        <end position="27"/>
    </location>
</feature>
<dbReference type="AlphaFoldDB" id="A0AAV2IP35"/>
<feature type="compositionally biased region" description="Low complexity" evidence="2">
    <location>
        <begin position="60"/>
        <end position="71"/>
    </location>
</feature>
<proteinExistence type="inferred from homology"/>
<gene>
    <name evidence="4" type="ORF">GSLYS_00021200001</name>
</gene>
<dbReference type="Proteomes" id="UP001497497">
    <property type="component" value="Unassembled WGS sequence"/>
</dbReference>
<evidence type="ECO:0000256" key="1">
    <source>
        <dbReference type="ARBA" id="ARBA00005298"/>
    </source>
</evidence>
<dbReference type="Pfam" id="PF02752">
    <property type="entry name" value="Arrestin_C"/>
    <property type="match status" value="1"/>
</dbReference>
<feature type="domain" description="Arrestin C-terminal-like" evidence="3">
    <location>
        <begin position="358"/>
        <end position="486"/>
    </location>
</feature>